<keyword evidence="3" id="KW-0732">Signal</keyword>
<evidence type="ECO:0000313" key="8">
    <source>
        <dbReference type="Proteomes" id="UP000584642"/>
    </source>
</evidence>
<dbReference type="SUPFAM" id="SSF55424">
    <property type="entry name" value="FAD/NAD-linked reductases, dimerisation (C-terminal) domain"/>
    <property type="match status" value="1"/>
</dbReference>
<evidence type="ECO:0000259" key="6">
    <source>
        <dbReference type="Pfam" id="PF21706"/>
    </source>
</evidence>
<dbReference type="InterPro" id="IPR049386">
    <property type="entry name" value="FCSD_central"/>
</dbReference>
<dbReference type="SUPFAM" id="SSF51905">
    <property type="entry name" value="FAD/NAD(P)-binding domain"/>
    <property type="match status" value="2"/>
</dbReference>
<feature type="chain" id="PRO_5046561628" evidence="3">
    <location>
        <begin position="21"/>
        <end position="419"/>
    </location>
</feature>
<dbReference type="Gene3D" id="3.50.50.60">
    <property type="entry name" value="FAD/NAD(P)-binding domain"/>
    <property type="match status" value="2"/>
</dbReference>
<evidence type="ECO:0000259" key="5">
    <source>
        <dbReference type="Pfam" id="PF09242"/>
    </source>
</evidence>
<comment type="caution">
    <text evidence="7">The sequence shown here is derived from an EMBL/GenBank/DDBJ whole genome shotgun (WGS) entry which is preliminary data.</text>
</comment>
<dbReference type="InterPro" id="IPR052541">
    <property type="entry name" value="SQRD"/>
</dbReference>
<sequence length="419" mass="43771">MRGLGAAGAVMALGAPAVLAQAPPRVVVVGGGFAGATCARAVKRADPTVAVTLVERSPRYTACPMSNAVIAGLRDMGAQEFGYDGVAAEGVELLRGAAVAVDPQARRVRLEDGTALPYDRLVLAPGIDLRFDALPGYDEAAAERMPHAWKAGPQSLLLRRQLEAMEDGGVVVMAVPANPYRCPPGPYERASLIAHYLKTHKPRSKLVILDAKDAFSKQRLFEAAWQELYPGLIEWVSLSFGGRVTEVDAASKTLVTEFGQHRADVATVIPPQRAGAIAAAAGVADRSGWCPIDPVTFESTLQPGIHVLGDAAIAGAMPKSAFAANGQAKVCAAAVVTLLRGETPPAPKLVNTCYSLVAPGYGISVAGVYHPKDGLLREVEGAGGTSPPNAPPETRALEARYAEAWFHTITSDVFGGAGR</sequence>
<evidence type="ECO:0000313" key="7">
    <source>
        <dbReference type="EMBL" id="NYZ21063.1"/>
    </source>
</evidence>
<feature type="domain" description="FAD/NAD(P)-binding" evidence="4">
    <location>
        <begin position="25"/>
        <end position="139"/>
    </location>
</feature>
<feature type="domain" description="Sulfide dehydrogenase [flavocytochrome c] flavoprotein chain central" evidence="6">
    <location>
        <begin position="156"/>
        <end position="270"/>
    </location>
</feature>
<name>A0ABX2TD45_9PROT</name>
<accession>A0ABX2TD45</accession>
<gene>
    <name evidence="7" type="ORF">HND93_15210</name>
</gene>
<protein>
    <submittedName>
        <fullName evidence="7">FAD-dependent oxidoreductase</fullName>
    </submittedName>
</protein>
<dbReference type="InterPro" id="IPR016156">
    <property type="entry name" value="FAD/NAD-linked_Rdtase_dimer_sf"/>
</dbReference>
<keyword evidence="8" id="KW-1185">Reference proteome</keyword>
<reference evidence="7 8" key="1">
    <citation type="submission" date="2020-05" db="EMBL/GenBank/DDBJ databases">
        <title>Azospirillum oleiclasticum sp. nov, a nitrogen-fixing and heavy crude oil-emulsifying bacterium isolated from the crude oil of Yumen Oilfield.</title>
        <authorList>
            <person name="Wu D."/>
            <person name="Cai M."/>
            <person name="Zhang X."/>
        </authorList>
    </citation>
    <scope>NUCLEOTIDE SEQUENCE [LARGE SCALE GENOMIC DNA]</scope>
    <source>
        <strain evidence="7 8">ROY-1-1-2</strain>
    </source>
</reference>
<evidence type="ECO:0000256" key="1">
    <source>
        <dbReference type="ARBA" id="ARBA00022630"/>
    </source>
</evidence>
<evidence type="ECO:0000256" key="2">
    <source>
        <dbReference type="ARBA" id="ARBA00022827"/>
    </source>
</evidence>
<dbReference type="InterPro" id="IPR015323">
    <property type="entry name" value="FlavoCytC_S_DH_flav-bd"/>
</dbReference>
<evidence type="ECO:0000256" key="3">
    <source>
        <dbReference type="SAM" id="SignalP"/>
    </source>
</evidence>
<dbReference type="PANTHER" id="PTHR43755:SF1">
    <property type="entry name" value="FAD-DEPENDENT PYRIDINE NUCLEOTIDE-DISULPHIDE OXIDOREDUCTASE"/>
    <property type="match status" value="1"/>
</dbReference>
<evidence type="ECO:0000259" key="4">
    <source>
        <dbReference type="Pfam" id="PF07992"/>
    </source>
</evidence>
<dbReference type="Proteomes" id="UP000584642">
    <property type="component" value="Unassembled WGS sequence"/>
</dbReference>
<feature type="signal peptide" evidence="3">
    <location>
        <begin position="1"/>
        <end position="20"/>
    </location>
</feature>
<dbReference type="Pfam" id="PF21706">
    <property type="entry name" value="FCSD_central"/>
    <property type="match status" value="1"/>
</dbReference>
<dbReference type="Pfam" id="PF09242">
    <property type="entry name" value="FCSD-flav_bind"/>
    <property type="match status" value="1"/>
</dbReference>
<dbReference type="InterPro" id="IPR023753">
    <property type="entry name" value="FAD/NAD-binding_dom"/>
</dbReference>
<feature type="domain" description="Flavocytochrome c sulphide dehydrogenase flavin-binding" evidence="5">
    <location>
        <begin position="345"/>
        <end position="414"/>
    </location>
</feature>
<dbReference type="EMBL" id="JABFDB010000010">
    <property type="protein sequence ID" value="NYZ21063.1"/>
    <property type="molecule type" value="Genomic_DNA"/>
</dbReference>
<dbReference type="InterPro" id="IPR037092">
    <property type="entry name" value="FlavoCytC_S_DH_flav-bd_sf"/>
</dbReference>
<dbReference type="PANTHER" id="PTHR43755">
    <property type="match status" value="1"/>
</dbReference>
<organism evidence="7 8">
    <name type="scientific">Azospirillum oleiclasticum</name>
    <dbReference type="NCBI Taxonomy" id="2735135"/>
    <lineage>
        <taxon>Bacteria</taxon>
        <taxon>Pseudomonadati</taxon>
        <taxon>Pseudomonadota</taxon>
        <taxon>Alphaproteobacteria</taxon>
        <taxon>Rhodospirillales</taxon>
        <taxon>Azospirillaceae</taxon>
        <taxon>Azospirillum</taxon>
    </lineage>
</organism>
<dbReference type="Pfam" id="PF07992">
    <property type="entry name" value="Pyr_redox_2"/>
    <property type="match status" value="1"/>
</dbReference>
<dbReference type="Gene3D" id="3.90.760.10">
    <property type="entry name" value="Flavocytochrome c sulphide dehydrogenase, flavin-binding domain"/>
    <property type="match status" value="1"/>
</dbReference>
<keyword evidence="2" id="KW-0274">FAD</keyword>
<proteinExistence type="predicted"/>
<keyword evidence="1" id="KW-0285">Flavoprotein</keyword>
<dbReference type="InterPro" id="IPR036188">
    <property type="entry name" value="FAD/NAD-bd_sf"/>
</dbReference>